<sequence length="303" mass="33149">MRKALLALLTLSIELLILATPTGAITASQIGASQIVNTYNSDNWAGVAYSVEWKSWFTNYWGPILWASESIYVGNLTLGYISYPNYIYTEDISIWIGLSPAQIGYGTDSSSGSEQTNFIQAGFDIDVGSYVSVNYFVTTIVNGQLVYNNENYVPAGKATYLDVFLENLGNGTALAQLYVYYANGTYWTTTIYTSIPWTNTGSAMSIVEAPSFSTSGPYAELPYVSGGMINFAFSYIGSDGNEHIGPSNNPVGTMYADVYVLNEPSTYNVAQAQIYNGWANNNGGWDYLYQFYYPGAGQTTYGL</sequence>
<dbReference type="HOGENOM" id="CLU_079810_0_0_2"/>
<name>C3NBN6_SACI7</name>
<dbReference type="KEGG" id="siy:YG5714_2698"/>
<organism evidence="1 2">
    <name type="scientific">Saccharolobus islandicus (strain Y.G.57.14 / Yellowstone #1)</name>
    <name type="common">Sulfolobus islandicus</name>
    <dbReference type="NCBI Taxonomy" id="439386"/>
    <lineage>
        <taxon>Archaea</taxon>
        <taxon>Thermoproteota</taxon>
        <taxon>Thermoprotei</taxon>
        <taxon>Sulfolobales</taxon>
        <taxon>Sulfolobaceae</taxon>
        <taxon>Saccharolobus</taxon>
    </lineage>
</organism>
<dbReference type="EMBL" id="CP001403">
    <property type="protein sequence ID" value="ACP46921.1"/>
    <property type="molecule type" value="Genomic_DNA"/>
</dbReference>
<gene>
    <name evidence="1" type="ordered locus">YG5714_2698</name>
</gene>
<dbReference type="GeneID" id="7806317"/>
<dbReference type="AlphaFoldDB" id="C3NBN6"/>
<evidence type="ECO:0000313" key="1">
    <source>
        <dbReference type="EMBL" id="ACP46921.1"/>
    </source>
</evidence>
<evidence type="ECO:0000313" key="2">
    <source>
        <dbReference type="Proteomes" id="UP000002308"/>
    </source>
</evidence>
<reference evidence="1 2" key="1">
    <citation type="journal article" date="2009" name="Proc. Natl. Acad. Sci. U.S.A.">
        <title>Biogeography of the Sulfolobus islandicus pan-genome.</title>
        <authorList>
            <person name="Reno M.L."/>
            <person name="Held N.L."/>
            <person name="Fields C.J."/>
            <person name="Burke P.V."/>
            <person name="Whitaker R.J."/>
        </authorList>
    </citation>
    <scope>NUCLEOTIDE SEQUENCE [LARGE SCALE GENOMIC DNA]</scope>
    <source>
        <strain evidence="2">Y.G.57.14 / Yellowstone #1</strain>
    </source>
</reference>
<accession>C3NBN6</accession>
<dbReference type="RefSeq" id="WP_012716758.1">
    <property type="nucleotide sequence ID" value="NC_012622.1"/>
</dbReference>
<proteinExistence type="predicted"/>
<protein>
    <submittedName>
        <fullName evidence="1">Uncharacterized protein</fullName>
    </submittedName>
</protein>
<dbReference type="Proteomes" id="UP000002308">
    <property type="component" value="Chromosome"/>
</dbReference>